<gene>
    <name evidence="1" type="ORF">GLOINDRAFT_26300</name>
</gene>
<evidence type="ECO:0000313" key="1">
    <source>
        <dbReference type="EMBL" id="ESA13192.1"/>
    </source>
</evidence>
<organism evidence="1">
    <name type="scientific">Rhizophagus irregularis (strain DAOM 181602 / DAOM 197198 / MUCL 43194)</name>
    <name type="common">Arbuscular mycorrhizal fungus</name>
    <name type="synonym">Glomus intraradices</name>
    <dbReference type="NCBI Taxonomy" id="747089"/>
    <lineage>
        <taxon>Eukaryota</taxon>
        <taxon>Fungi</taxon>
        <taxon>Fungi incertae sedis</taxon>
        <taxon>Mucoromycota</taxon>
        <taxon>Glomeromycotina</taxon>
        <taxon>Glomeromycetes</taxon>
        <taxon>Glomerales</taxon>
        <taxon>Glomeraceae</taxon>
        <taxon>Rhizophagus</taxon>
    </lineage>
</organism>
<name>U9U0J7_RHIID</name>
<proteinExistence type="predicted"/>
<dbReference type="HOGENOM" id="CLU_1653061_0_0_1"/>
<protein>
    <submittedName>
        <fullName evidence="1">Uncharacterized protein</fullName>
    </submittedName>
</protein>
<dbReference type="VEuPathDB" id="FungiDB:RhiirFUN_015128"/>
<reference evidence="1" key="1">
    <citation type="submission" date="2013-07" db="EMBL/GenBank/DDBJ databases">
        <title>The genome of an arbuscular mycorrhizal fungus provides insights into the evolution of the oldest plant symbiosis.</title>
        <authorList>
            <consortium name="DOE Joint Genome Institute"/>
            <person name="Tisserant E."/>
            <person name="Malbreil M."/>
            <person name="Kuo A."/>
            <person name="Kohler A."/>
            <person name="Symeonidi A."/>
            <person name="Balestrini R."/>
            <person name="Charron P."/>
            <person name="Duensing N."/>
            <person name="Frei-dit-Frey N."/>
            <person name="Gianinazzi-Pearson V."/>
            <person name="Gilbert B."/>
            <person name="Handa Y."/>
            <person name="Hijri M."/>
            <person name="Kaul R."/>
            <person name="Kawaguchi M."/>
            <person name="Krajinski F."/>
            <person name="Lammers P."/>
            <person name="Lapierre D."/>
            <person name="Masclaux F.G."/>
            <person name="Murat C."/>
            <person name="Morin E."/>
            <person name="Ndikumana S."/>
            <person name="Pagni M."/>
            <person name="Petitpierre D."/>
            <person name="Requena N."/>
            <person name="Rosikiewicz P."/>
            <person name="Riley R."/>
            <person name="Saito K."/>
            <person name="San Clemente H."/>
            <person name="Shapiro H."/>
            <person name="van Tuinen D."/>
            <person name="Becard G."/>
            <person name="Bonfante P."/>
            <person name="Paszkowski U."/>
            <person name="Shachar-Hill Y."/>
            <person name="Young J.P."/>
            <person name="Sanders I.R."/>
            <person name="Henrissat B."/>
            <person name="Rensing S.A."/>
            <person name="Grigoriev I.V."/>
            <person name="Corradi N."/>
            <person name="Roux C."/>
            <person name="Martin F."/>
        </authorList>
    </citation>
    <scope>NUCLEOTIDE SEQUENCE</scope>
    <source>
        <strain evidence="1">DAOM 197198</strain>
    </source>
</reference>
<dbReference type="EMBL" id="KI284140">
    <property type="protein sequence ID" value="ESA13192.1"/>
    <property type="molecule type" value="Genomic_DNA"/>
</dbReference>
<dbReference type="AlphaFoldDB" id="U9U0J7"/>
<sequence length="160" mass="19036">MDIDWDFFMNFSEDTILPTNFFIESNEKSMLEDIITPPKSSEYFFNKLEENVLENIITPPKSSEHLFNELEEELTELFDSGNYEARKIINQNLHHSRNSNKNNYTHNHELNPIQIVYLNARYRHFNDKMMQDLKFFTDCKVAPIIQLEILKKKTPTTCIP</sequence>
<accession>U9U0J7</accession>